<protein>
    <submittedName>
        <fullName evidence="2">Uncharacterized protein</fullName>
    </submittedName>
</protein>
<feature type="region of interest" description="Disordered" evidence="1">
    <location>
        <begin position="1"/>
        <end position="48"/>
    </location>
</feature>
<reference evidence="2" key="1">
    <citation type="journal article" date="1993" name="Mol. Microbiol.">
        <title>Use of an ordered cosmid library to deduce the genomic organization of Mycobacterium leprae.</title>
        <authorList>
            <person name="Eiglmeier K."/>
            <person name="Honore N."/>
            <person name="Woods S.A."/>
            <person name="Caudron B."/>
            <person name="Cole S.T."/>
        </authorList>
    </citation>
    <scope>NUCLEOTIDE SEQUENCE</scope>
</reference>
<sequence length="103" mass="11437">MTARNIDSTGTGIQHRDRTIACPARGNRRSAVGNHRTTLKQKTPVSEKPQVCPVPFFEVDTTLFDSDYSANRAKHDIPQARTQLHYVLNRAESASTSTRTSVP</sequence>
<gene>
    <name evidence="2" type="primary">MLCB2052.32c</name>
</gene>
<dbReference type="AlphaFoldDB" id="O32944"/>
<feature type="compositionally biased region" description="Polar residues" evidence="1">
    <location>
        <begin position="1"/>
        <end position="12"/>
    </location>
</feature>
<name>O32944_MYCLR</name>
<evidence type="ECO:0000313" key="2">
    <source>
        <dbReference type="EMBL" id="CAB11330.1"/>
    </source>
</evidence>
<accession>O32944</accession>
<reference evidence="2" key="2">
    <citation type="submission" date="1997-08" db="EMBL/GenBank/DDBJ databases">
        <authorList>
            <person name="Devlin K."/>
            <person name="Churcher C.M."/>
        </authorList>
    </citation>
    <scope>NUCLEOTIDE SEQUENCE</scope>
</reference>
<evidence type="ECO:0000256" key="1">
    <source>
        <dbReference type="SAM" id="MobiDB-lite"/>
    </source>
</evidence>
<dbReference type="EMBL" id="Z98604">
    <property type="protein sequence ID" value="CAB11330.1"/>
    <property type="molecule type" value="Genomic_DNA"/>
</dbReference>
<proteinExistence type="predicted"/>
<reference evidence="2" key="3">
    <citation type="submission" date="1997-08" db="EMBL/GenBank/DDBJ databases">
        <authorList>
            <person name="Parkhill J."/>
            <person name="Barrell B.G."/>
            <person name="Rajandream M.A."/>
        </authorList>
    </citation>
    <scope>NUCLEOTIDE SEQUENCE</scope>
</reference>
<organism evidence="2">
    <name type="scientific">Mycobacterium leprae</name>
    <dbReference type="NCBI Taxonomy" id="1769"/>
    <lineage>
        <taxon>Bacteria</taxon>
        <taxon>Bacillati</taxon>
        <taxon>Actinomycetota</taxon>
        <taxon>Actinomycetes</taxon>
        <taxon>Mycobacteriales</taxon>
        <taxon>Mycobacteriaceae</taxon>
        <taxon>Mycobacterium</taxon>
    </lineage>
</organism>